<keyword evidence="2" id="KW-0472">Membrane</keyword>
<dbReference type="RefSeq" id="WP_227570681.1">
    <property type="nucleotide sequence ID" value="NZ_CP101988.1"/>
</dbReference>
<feature type="region of interest" description="Disordered" evidence="1">
    <location>
        <begin position="162"/>
        <end position="198"/>
    </location>
</feature>
<accession>A0ABY5KY54</accession>
<dbReference type="Proteomes" id="UP001316189">
    <property type="component" value="Chromosome"/>
</dbReference>
<feature type="transmembrane region" description="Helical" evidence="2">
    <location>
        <begin position="32"/>
        <end position="48"/>
    </location>
</feature>
<feature type="transmembrane region" description="Helical" evidence="2">
    <location>
        <begin position="107"/>
        <end position="126"/>
    </location>
</feature>
<feature type="transmembrane region" description="Helical" evidence="2">
    <location>
        <begin position="138"/>
        <end position="161"/>
    </location>
</feature>
<reference evidence="3 4" key="1">
    <citation type="submission" date="2022-07" db="EMBL/GenBank/DDBJ databases">
        <title>Novel species in genus cellulomonas.</title>
        <authorList>
            <person name="Ye L."/>
        </authorList>
    </citation>
    <scope>NUCLEOTIDE SEQUENCE [LARGE SCALE GENOMIC DNA]</scope>
    <source>
        <strain evidence="4">zg-Y338</strain>
    </source>
</reference>
<keyword evidence="2" id="KW-1133">Transmembrane helix</keyword>
<evidence type="ECO:0000313" key="4">
    <source>
        <dbReference type="Proteomes" id="UP001316189"/>
    </source>
</evidence>
<organism evidence="3 4">
    <name type="scientific">Cellulomonas chengniuliangii</name>
    <dbReference type="NCBI Taxonomy" id="2968084"/>
    <lineage>
        <taxon>Bacteria</taxon>
        <taxon>Bacillati</taxon>
        <taxon>Actinomycetota</taxon>
        <taxon>Actinomycetes</taxon>
        <taxon>Micrococcales</taxon>
        <taxon>Cellulomonadaceae</taxon>
        <taxon>Cellulomonas</taxon>
    </lineage>
</organism>
<feature type="transmembrane region" description="Helical" evidence="2">
    <location>
        <begin position="81"/>
        <end position="100"/>
    </location>
</feature>
<feature type="transmembrane region" description="Helical" evidence="2">
    <location>
        <begin position="55"/>
        <end position="75"/>
    </location>
</feature>
<protein>
    <submittedName>
        <fullName evidence="3">Uncharacterized protein</fullName>
    </submittedName>
</protein>
<keyword evidence="2" id="KW-0812">Transmembrane</keyword>
<dbReference type="EMBL" id="CP101988">
    <property type="protein sequence ID" value="UUI74604.1"/>
    <property type="molecule type" value="Genomic_DNA"/>
</dbReference>
<name>A0ABY5KY54_9CELL</name>
<keyword evidence="4" id="KW-1185">Reference proteome</keyword>
<gene>
    <name evidence="3" type="ORF">NP064_12480</name>
</gene>
<evidence type="ECO:0000256" key="1">
    <source>
        <dbReference type="SAM" id="MobiDB-lite"/>
    </source>
</evidence>
<proteinExistence type="predicted"/>
<feature type="compositionally biased region" description="Basic and acidic residues" evidence="1">
    <location>
        <begin position="162"/>
        <end position="179"/>
    </location>
</feature>
<evidence type="ECO:0000256" key="2">
    <source>
        <dbReference type="SAM" id="Phobius"/>
    </source>
</evidence>
<evidence type="ECO:0000313" key="3">
    <source>
        <dbReference type="EMBL" id="UUI74604.1"/>
    </source>
</evidence>
<sequence length="198" mass="19880">MTRHVLAGALLAVAATLTVLLSGVLGAEVQGVALLGAALGGALGLVPDRTPGQRAAAFGLGFAAAWIGYLLRAAALPDATAGRAVAVLIVLLVCLALGVGSRGRLPLWATLLGAAAMAGSYEAVYAADPSAFVSTSPIAATAVLLTAGAGFVATALLGPVVQRDRADERDPEPDPERNRSTHVAEPAAYRPFEHAPEA</sequence>